<name>A0ABW8RDA1_9BACI</name>
<evidence type="ECO:0000313" key="5">
    <source>
        <dbReference type="Proteomes" id="UP001623041"/>
    </source>
</evidence>
<protein>
    <submittedName>
        <fullName evidence="4">NUDIX domain-containing protein</fullName>
    </submittedName>
</protein>
<accession>A0ABW8RDA1</accession>
<dbReference type="RefSeq" id="WP_406580110.1">
    <property type="nucleotide sequence ID" value="NZ_JBJHQH010000005.1"/>
</dbReference>
<dbReference type="InterPro" id="IPR015797">
    <property type="entry name" value="NUDIX_hydrolase-like_dom_sf"/>
</dbReference>
<dbReference type="PANTHER" id="PTHR43046:SF14">
    <property type="entry name" value="MUTT_NUDIX FAMILY PROTEIN"/>
    <property type="match status" value="1"/>
</dbReference>
<dbReference type="Pfam" id="PF00293">
    <property type="entry name" value="NUDIX"/>
    <property type="match status" value="1"/>
</dbReference>
<feature type="domain" description="Nudix hydrolase" evidence="3">
    <location>
        <begin position="3"/>
        <end position="143"/>
    </location>
</feature>
<gene>
    <name evidence="4" type="ORF">ACJEBI_08190</name>
</gene>
<reference evidence="4 5" key="1">
    <citation type="submission" date="2024-11" db="EMBL/GenBank/DDBJ databases">
        <authorList>
            <person name="Lucas J.A."/>
        </authorList>
    </citation>
    <scope>NUCLEOTIDE SEQUENCE [LARGE SCALE GENOMIC DNA]</scope>
    <source>
        <strain evidence="4 5">Z 5.4</strain>
    </source>
</reference>
<dbReference type="Gene3D" id="3.90.79.10">
    <property type="entry name" value="Nucleoside Triphosphate Pyrophosphohydrolase"/>
    <property type="match status" value="1"/>
</dbReference>
<keyword evidence="5" id="KW-1185">Reference proteome</keyword>
<dbReference type="InterPro" id="IPR000086">
    <property type="entry name" value="NUDIX_hydrolase_dom"/>
</dbReference>
<comment type="caution">
    <text evidence="4">The sequence shown here is derived from an EMBL/GenBank/DDBJ whole genome shotgun (WGS) entry which is preliminary data.</text>
</comment>
<organism evidence="4 5">
    <name type="scientific">Bacillus salipaludis</name>
    <dbReference type="NCBI Taxonomy" id="2547811"/>
    <lineage>
        <taxon>Bacteria</taxon>
        <taxon>Bacillati</taxon>
        <taxon>Bacillota</taxon>
        <taxon>Bacilli</taxon>
        <taxon>Bacillales</taxon>
        <taxon>Bacillaceae</taxon>
        <taxon>Bacillus</taxon>
    </lineage>
</organism>
<dbReference type="PANTHER" id="PTHR43046">
    <property type="entry name" value="GDP-MANNOSE MANNOSYL HYDROLASE"/>
    <property type="match status" value="1"/>
</dbReference>
<dbReference type="SUPFAM" id="SSF55811">
    <property type="entry name" value="Nudix"/>
    <property type="match status" value="1"/>
</dbReference>
<sequence length="161" mass="18482">MSHVRIRCTGLIIENNSVLLVEYNDDGIHYNLPGGGLEPGETILEGVAREVLEETTAQVDVGPLALMYEFTPHKQSGDYNVNERHGLHLIFECTLKNNSIPRLPQFPDPHQSAVKWIPLEELDSILLIPNINKQIKNYIKNKRNIELIEDYMLDRLRLEQK</sequence>
<proteinExistence type="predicted"/>
<comment type="cofactor">
    <cofactor evidence="1">
        <name>Mg(2+)</name>
        <dbReference type="ChEBI" id="CHEBI:18420"/>
    </cofactor>
</comment>
<evidence type="ECO:0000256" key="1">
    <source>
        <dbReference type="ARBA" id="ARBA00001946"/>
    </source>
</evidence>
<dbReference type="PROSITE" id="PS51462">
    <property type="entry name" value="NUDIX"/>
    <property type="match status" value="1"/>
</dbReference>
<dbReference type="EMBL" id="JBJHQH010000005">
    <property type="protein sequence ID" value="MFK9091458.1"/>
    <property type="molecule type" value="Genomic_DNA"/>
</dbReference>
<evidence type="ECO:0000256" key="2">
    <source>
        <dbReference type="ARBA" id="ARBA00022801"/>
    </source>
</evidence>
<evidence type="ECO:0000259" key="3">
    <source>
        <dbReference type="PROSITE" id="PS51462"/>
    </source>
</evidence>
<dbReference type="CDD" id="cd18880">
    <property type="entry name" value="NUDIX_ADPRase"/>
    <property type="match status" value="1"/>
</dbReference>
<keyword evidence="2" id="KW-0378">Hydrolase</keyword>
<dbReference type="Proteomes" id="UP001623041">
    <property type="component" value="Unassembled WGS sequence"/>
</dbReference>
<evidence type="ECO:0000313" key="4">
    <source>
        <dbReference type="EMBL" id="MFK9091458.1"/>
    </source>
</evidence>